<organism evidence="1">
    <name type="scientific">Solanum chilense</name>
    <name type="common">Tomato</name>
    <name type="synonym">Lycopersicon chilense</name>
    <dbReference type="NCBI Taxonomy" id="4083"/>
    <lineage>
        <taxon>Eukaryota</taxon>
        <taxon>Viridiplantae</taxon>
        <taxon>Streptophyta</taxon>
        <taxon>Embryophyta</taxon>
        <taxon>Tracheophyta</taxon>
        <taxon>Spermatophyta</taxon>
        <taxon>Magnoliopsida</taxon>
        <taxon>eudicotyledons</taxon>
        <taxon>Gunneridae</taxon>
        <taxon>Pentapetalae</taxon>
        <taxon>asterids</taxon>
        <taxon>lamiids</taxon>
        <taxon>Solanales</taxon>
        <taxon>Solanaceae</taxon>
        <taxon>Solanoideae</taxon>
        <taxon>Solaneae</taxon>
        <taxon>Solanum</taxon>
        <taxon>Solanum subgen. Lycopersicon</taxon>
    </lineage>
</organism>
<gene>
    <name evidence="1" type="ORF">EJD97_002528</name>
</gene>
<protein>
    <recommendedName>
        <fullName evidence="2">Replication protein A OB domain-containing protein</fullName>
    </recommendedName>
</protein>
<dbReference type="EMBL" id="RXGB01001304">
    <property type="protein sequence ID" value="TMW99449.1"/>
    <property type="molecule type" value="Genomic_DNA"/>
</dbReference>
<sequence>MVLRLNIDQIALATRDWIFIVEIECQREIPEKKCRFQNLILEDEHIKAVLYADEIEQYEEMLKLMNTYLISTARVKVSQTSYGKNILSIVLRCGPKKYVGEITICDNQKIQFLLTLWESFREIEGIEIEAKMAKETDLIVILGRSIGISTFQGLSLQSRYSSTIRVAPNYPQVVELTKWAKENKSMLLSRASDKTSTTHLVVLTPVGQQVISIEEILSPASDANKRSAQKIERIFIVQNAIGKQYYFLGTSPSP</sequence>
<dbReference type="PANTHER" id="PTHR47910:SF2">
    <property type="entry name" value="RIBULOSE BISPHOSPHATE CARBOXYLASE LARGE CHAIN, CATALYTIC DOMAIN-CONTAINING PROTEIN"/>
    <property type="match status" value="1"/>
</dbReference>
<accession>A0A6N2C376</accession>
<dbReference type="InterPro" id="IPR012340">
    <property type="entry name" value="NA-bd_OB-fold"/>
</dbReference>
<dbReference type="Gene3D" id="2.40.50.140">
    <property type="entry name" value="Nucleic acid-binding proteins"/>
    <property type="match status" value="2"/>
</dbReference>
<dbReference type="SUPFAM" id="SSF50249">
    <property type="entry name" value="Nucleic acid-binding proteins"/>
    <property type="match status" value="1"/>
</dbReference>
<reference evidence="1" key="1">
    <citation type="submission" date="2019-05" db="EMBL/GenBank/DDBJ databases">
        <title>The de novo reference genome and transcriptome assemblies of the wild tomato species Solanum chilense.</title>
        <authorList>
            <person name="Stam R."/>
            <person name="Nosenko T."/>
            <person name="Hoerger A.C."/>
            <person name="Stephan W."/>
            <person name="Seidel M.A."/>
            <person name="Kuhn J.M.M."/>
            <person name="Haberer G."/>
            <person name="Tellier A."/>
        </authorList>
    </citation>
    <scope>NUCLEOTIDE SEQUENCE</scope>
    <source>
        <tissue evidence="1">Mature leaves</tissue>
    </source>
</reference>
<comment type="caution">
    <text evidence="1">The sequence shown here is derived from an EMBL/GenBank/DDBJ whole genome shotgun (WGS) entry which is preliminary data.</text>
</comment>
<name>A0A6N2C376_SOLCI</name>
<dbReference type="AlphaFoldDB" id="A0A6N2C376"/>
<evidence type="ECO:0008006" key="2">
    <source>
        <dbReference type="Google" id="ProtNLM"/>
    </source>
</evidence>
<dbReference type="PANTHER" id="PTHR47910">
    <property type="entry name" value="RIBULOSE BISPHOSPHATE CARBOXYLASE LARGE CHAIN, CATALYTIC DOMAIN-CONTAINING PROTEIN"/>
    <property type="match status" value="1"/>
</dbReference>
<proteinExistence type="predicted"/>
<evidence type="ECO:0000313" key="1">
    <source>
        <dbReference type="EMBL" id="TMW99449.1"/>
    </source>
</evidence>